<reference evidence="11 12" key="1">
    <citation type="submission" date="2018-03" db="EMBL/GenBank/DDBJ databases">
        <title>Genomic Encyclopedia of Archaeal and Bacterial Type Strains, Phase II (KMG-II): from individual species to whole genera.</title>
        <authorList>
            <person name="Goeker M."/>
        </authorList>
    </citation>
    <scope>NUCLEOTIDE SEQUENCE [LARGE SCALE GENOMIC DNA]</scope>
    <source>
        <strain evidence="11 12">DSM 100346</strain>
    </source>
</reference>
<dbReference type="PANTHER" id="PTHR42881">
    <property type="entry name" value="PROLYL ENDOPEPTIDASE"/>
    <property type="match status" value="1"/>
</dbReference>
<evidence type="ECO:0000313" key="12">
    <source>
        <dbReference type="Proteomes" id="UP000245880"/>
    </source>
</evidence>
<dbReference type="InterPro" id="IPR029058">
    <property type="entry name" value="AB_hydrolase_fold"/>
</dbReference>
<comment type="catalytic activity">
    <reaction evidence="1">
        <text>Hydrolysis of Pro-|-Xaa &gt;&gt; Ala-|-Xaa in oligopeptides.</text>
        <dbReference type="EC" id="3.4.21.26"/>
    </reaction>
</comment>
<gene>
    <name evidence="11" type="ORF">CLV98_101589</name>
</gene>
<evidence type="ECO:0000259" key="10">
    <source>
        <dbReference type="Pfam" id="PF02897"/>
    </source>
</evidence>
<dbReference type="InterPro" id="IPR001375">
    <property type="entry name" value="Peptidase_S9_cat"/>
</dbReference>
<dbReference type="AlphaFoldDB" id="A0A316ART5"/>
<protein>
    <recommendedName>
        <fullName evidence="3">prolyl oligopeptidase</fullName>
        <ecNumber evidence="3">3.4.21.26</ecNumber>
    </recommendedName>
    <alternativeName>
        <fullName evidence="8">Proline-specific endopeptidase</fullName>
    </alternativeName>
</protein>
<dbReference type="GO" id="GO:0070012">
    <property type="term" value="F:oligopeptidase activity"/>
    <property type="evidence" value="ECO:0007669"/>
    <property type="project" value="TreeGrafter"/>
</dbReference>
<organism evidence="11 12">
    <name type="scientific">Dyadobacter jejuensis</name>
    <dbReference type="NCBI Taxonomy" id="1082580"/>
    <lineage>
        <taxon>Bacteria</taxon>
        <taxon>Pseudomonadati</taxon>
        <taxon>Bacteroidota</taxon>
        <taxon>Cytophagia</taxon>
        <taxon>Cytophagales</taxon>
        <taxon>Spirosomataceae</taxon>
        <taxon>Dyadobacter</taxon>
    </lineage>
</organism>
<dbReference type="GO" id="GO:0005829">
    <property type="term" value="C:cytosol"/>
    <property type="evidence" value="ECO:0007669"/>
    <property type="project" value="TreeGrafter"/>
</dbReference>
<dbReference type="SUPFAM" id="SSF50993">
    <property type="entry name" value="Peptidase/esterase 'gauge' domain"/>
    <property type="match status" value="1"/>
</dbReference>
<dbReference type="Pfam" id="PF02897">
    <property type="entry name" value="Peptidase_S9_N"/>
    <property type="match status" value="1"/>
</dbReference>
<sequence>MSLLSSGLVAEAVQAQKLNYPITHTVEQIDEYHGVKVADPFRWLEDDRSEETEAWVKAQNELTFDYLDRISFKGKIYQELEEAYNYPKYSAPKKKGDYYYFYKNDGLQNQSVLYRQLGENGTVEVVLDPNALSADATTRLTVFSLSKNGKYAVCGFSKGGSDWQEYRVMNMKTVELMSDKLEWVKVSGAAWQGDGFYYSRYPKPDGSALAAKNENHQVYFHQVGTDQQADRLVFEDPANPQRFHTVSTTEDEQFAALYVSDRGQGKDGNGLWVMAQNESTFQPIKAEISDFSYGLIEHVEDGFLIETNEQAPNGKVMKWSRGDKGWSTLIAEKPEPLQGVGSAGGKLFASYSKDVTTRIYVYGLTGALEREVPLPGLGTASGFGGEADDAFVFYTFTSFTYPPTIFRYDIGKGESTLFKKAELSFNPEDYQTKQVFFKSKDGTAVPAFITHKKGLELDGQNPTILYGYGGFNISLTPSFSATRIPFLNQGGVYVQANLRGGGEYGEKWHEQGMKLKKQNVFDDFIAAAEYLIEEKYTSSDKLALQGGSNGGLLVGTVVNQRPDICRVAFPAVGVMDMLRFHKFTIGWNWIADYGSSDNAEEFEVLYGYSPLHNIRANTSYPAVMITTADHDDRVVPAHSFKYAAELQRTAGPGSERPLLIRIDTNSGHGASNTKKALETQSDIYAFMFSNMGLTWK</sequence>
<dbReference type="InterPro" id="IPR023302">
    <property type="entry name" value="Pept_S9A_N"/>
</dbReference>
<dbReference type="GO" id="GO:0006508">
    <property type="term" value="P:proteolysis"/>
    <property type="evidence" value="ECO:0007669"/>
    <property type="project" value="UniProtKB-KW"/>
</dbReference>
<keyword evidence="5" id="KW-0378">Hydrolase</keyword>
<keyword evidence="4" id="KW-0645">Protease</keyword>
<proteinExistence type="inferred from homology"/>
<evidence type="ECO:0000259" key="9">
    <source>
        <dbReference type="Pfam" id="PF00326"/>
    </source>
</evidence>
<evidence type="ECO:0000313" key="11">
    <source>
        <dbReference type="EMBL" id="PWJ60405.1"/>
    </source>
</evidence>
<evidence type="ECO:0000256" key="7">
    <source>
        <dbReference type="ARBA" id="ARBA00060121"/>
    </source>
</evidence>
<dbReference type="EMBL" id="QGDT01000001">
    <property type="protein sequence ID" value="PWJ60405.1"/>
    <property type="molecule type" value="Genomic_DNA"/>
</dbReference>
<evidence type="ECO:0000256" key="5">
    <source>
        <dbReference type="ARBA" id="ARBA00022801"/>
    </source>
</evidence>
<dbReference type="EC" id="3.4.21.26" evidence="3"/>
<dbReference type="Gene3D" id="3.40.50.1820">
    <property type="entry name" value="alpha/beta hydrolase"/>
    <property type="match status" value="1"/>
</dbReference>
<dbReference type="FunFam" id="3.40.50.1820:FF:000005">
    <property type="entry name" value="Prolyl endopeptidase"/>
    <property type="match status" value="1"/>
</dbReference>
<comment type="function">
    <text evidence="7">Cleaves peptide bonds on the C-terminal side of prolyl residues within peptides that are up to approximately 30 amino acids long. Has an absolute requirement for an X-Pro bond in the trans configuration immediately preceding the Pro-Y scissible bond.</text>
</comment>
<dbReference type="SUPFAM" id="SSF53474">
    <property type="entry name" value="alpha/beta-Hydrolases"/>
    <property type="match status" value="1"/>
</dbReference>
<dbReference type="Pfam" id="PF00326">
    <property type="entry name" value="Peptidase_S9"/>
    <property type="match status" value="1"/>
</dbReference>
<evidence type="ECO:0000256" key="2">
    <source>
        <dbReference type="ARBA" id="ARBA00005228"/>
    </source>
</evidence>
<accession>A0A316ART5</accession>
<feature type="domain" description="Peptidase S9 prolyl oligopeptidase catalytic" evidence="9">
    <location>
        <begin position="477"/>
        <end position="692"/>
    </location>
</feature>
<evidence type="ECO:0000256" key="4">
    <source>
        <dbReference type="ARBA" id="ARBA00022670"/>
    </source>
</evidence>
<evidence type="ECO:0000256" key="3">
    <source>
        <dbReference type="ARBA" id="ARBA00011897"/>
    </source>
</evidence>
<comment type="caution">
    <text evidence="11">The sequence shown here is derived from an EMBL/GenBank/DDBJ whole genome shotgun (WGS) entry which is preliminary data.</text>
</comment>
<dbReference type="PRINTS" id="PR00862">
    <property type="entry name" value="PROLIGOPTASE"/>
</dbReference>
<dbReference type="PROSITE" id="PS00708">
    <property type="entry name" value="PRO_ENDOPEP_SER"/>
    <property type="match status" value="1"/>
</dbReference>
<name>A0A316ART5_9BACT</name>
<comment type="similarity">
    <text evidence="2">Belongs to the peptidase S9A family.</text>
</comment>
<evidence type="ECO:0000256" key="1">
    <source>
        <dbReference type="ARBA" id="ARBA00001070"/>
    </source>
</evidence>
<keyword evidence="6" id="KW-0720">Serine protease</keyword>
<dbReference type="Proteomes" id="UP000245880">
    <property type="component" value="Unassembled WGS sequence"/>
</dbReference>
<evidence type="ECO:0000256" key="6">
    <source>
        <dbReference type="ARBA" id="ARBA00022825"/>
    </source>
</evidence>
<evidence type="ECO:0000256" key="8">
    <source>
        <dbReference type="ARBA" id="ARBA00081187"/>
    </source>
</evidence>
<dbReference type="GO" id="GO:0004252">
    <property type="term" value="F:serine-type endopeptidase activity"/>
    <property type="evidence" value="ECO:0007669"/>
    <property type="project" value="UniProtKB-EC"/>
</dbReference>
<dbReference type="InterPro" id="IPR051167">
    <property type="entry name" value="Prolyl_oligopep/macrocyclase"/>
</dbReference>
<dbReference type="InterPro" id="IPR002470">
    <property type="entry name" value="Peptidase_S9A"/>
</dbReference>
<keyword evidence="12" id="KW-1185">Reference proteome</keyword>
<dbReference type="PANTHER" id="PTHR42881:SF2">
    <property type="entry name" value="PROLYL ENDOPEPTIDASE"/>
    <property type="match status" value="1"/>
</dbReference>
<dbReference type="InterPro" id="IPR002471">
    <property type="entry name" value="Pept_S9_AS"/>
</dbReference>
<feature type="domain" description="Peptidase S9A N-terminal" evidence="10">
    <location>
        <begin position="22"/>
        <end position="420"/>
    </location>
</feature>
<dbReference type="Gene3D" id="2.130.10.120">
    <property type="entry name" value="Prolyl oligopeptidase, N-terminal domain"/>
    <property type="match status" value="1"/>
</dbReference>